<accession>A0A4V4K3Q2</accession>
<dbReference type="AlphaFoldDB" id="A0A4V4K3Q2"/>
<evidence type="ECO:0000313" key="2">
    <source>
        <dbReference type="EMBL" id="THZ42376.1"/>
    </source>
</evidence>
<protein>
    <submittedName>
        <fullName evidence="2">Uncharacterized protein</fullName>
    </submittedName>
</protein>
<name>A0A4V4K3Q2_AURPU</name>
<dbReference type="EMBL" id="QZBN01000477">
    <property type="protein sequence ID" value="THZ42376.1"/>
    <property type="molecule type" value="Genomic_DNA"/>
</dbReference>
<dbReference type="Proteomes" id="UP000310121">
    <property type="component" value="Unassembled WGS sequence"/>
</dbReference>
<dbReference type="EMBL" id="QZAS01000050">
    <property type="protein sequence ID" value="THX01198.1"/>
    <property type="molecule type" value="Genomic_DNA"/>
</dbReference>
<evidence type="ECO:0000313" key="3">
    <source>
        <dbReference type="Proteomes" id="UP000310121"/>
    </source>
</evidence>
<gene>
    <name evidence="2" type="ORF">D6C90_05309</name>
    <name evidence="1" type="ORF">D6D13_09048</name>
</gene>
<sequence>MTRLRDLELRNCAWTNFERLAKLYDKMPSWGEVEVIKQVIKPITAHNYWSFEPALLFFLCKSDLIYRKQSLLVGWITPAEGPKQEIWVKQREQKMMAYTACGGPRGSSHRRGHGQLCDEWHPALDGVFELNTIRERVIQYAYFDACFTFLENPTAFLLFRDTVAPTVQISRKVNRRRITSVTVGADGDSDMDMEGTDYFNTTHESSAIELTDLDIEVDQQTQELRNILQSKQVSEIEVMLAEKSGQLPTWIEKIAREELGKKKLRDLTMVKNLFG</sequence>
<reference evidence="2 3" key="1">
    <citation type="submission" date="2018-10" db="EMBL/GenBank/DDBJ databases">
        <title>Fifty Aureobasidium pullulans genomes reveal a recombining polyextremotolerant generalist.</title>
        <authorList>
            <person name="Gostincar C."/>
            <person name="Turk M."/>
            <person name="Zajc J."/>
            <person name="Gunde-Cimerman N."/>
        </authorList>
    </citation>
    <scope>NUCLEOTIDE SEQUENCE [LARGE SCALE GENOMIC DNA]</scope>
    <source>
        <strain evidence="1">EXF-10085</strain>
        <strain evidence="2 3">EXF-3844</strain>
    </source>
</reference>
<comment type="caution">
    <text evidence="2">The sequence shown here is derived from an EMBL/GenBank/DDBJ whole genome shotgun (WGS) entry which is preliminary data.</text>
</comment>
<evidence type="ECO:0000313" key="1">
    <source>
        <dbReference type="EMBL" id="THX01198.1"/>
    </source>
</evidence>
<organism evidence="2 3">
    <name type="scientific">Aureobasidium pullulans</name>
    <name type="common">Black yeast</name>
    <name type="synonym">Pullularia pullulans</name>
    <dbReference type="NCBI Taxonomy" id="5580"/>
    <lineage>
        <taxon>Eukaryota</taxon>
        <taxon>Fungi</taxon>
        <taxon>Dikarya</taxon>
        <taxon>Ascomycota</taxon>
        <taxon>Pezizomycotina</taxon>
        <taxon>Dothideomycetes</taxon>
        <taxon>Dothideomycetidae</taxon>
        <taxon>Dothideales</taxon>
        <taxon>Saccotheciaceae</taxon>
        <taxon>Aureobasidium</taxon>
    </lineage>
</organism>
<proteinExistence type="predicted"/>